<dbReference type="SUPFAM" id="SSF56112">
    <property type="entry name" value="Protein kinase-like (PK-like)"/>
    <property type="match status" value="1"/>
</dbReference>
<dbReference type="GO" id="GO:0046522">
    <property type="term" value="F:S-methyl-5-thioribose kinase activity"/>
    <property type="evidence" value="ECO:0007669"/>
    <property type="project" value="UniProtKB-EC"/>
</dbReference>
<keyword evidence="6 9" id="KW-0418">Kinase</keyword>
<dbReference type="Gene3D" id="3.90.1200.10">
    <property type="match status" value="1"/>
</dbReference>
<dbReference type="EC" id="2.7.1.100" evidence="3"/>
<evidence type="ECO:0000256" key="7">
    <source>
        <dbReference type="ARBA" id="ARBA00022840"/>
    </source>
</evidence>
<dbReference type="GO" id="GO:0005524">
    <property type="term" value="F:ATP binding"/>
    <property type="evidence" value="ECO:0007669"/>
    <property type="project" value="UniProtKB-KW"/>
</dbReference>
<evidence type="ECO:0000313" key="9">
    <source>
        <dbReference type="EMBL" id="SEA87360.1"/>
    </source>
</evidence>
<organism evidence="9 10">
    <name type="scientific">Marinobacterium iners DSM 11526</name>
    <dbReference type="NCBI Taxonomy" id="1122198"/>
    <lineage>
        <taxon>Bacteria</taxon>
        <taxon>Pseudomonadati</taxon>
        <taxon>Pseudomonadota</taxon>
        <taxon>Gammaproteobacteria</taxon>
        <taxon>Oceanospirillales</taxon>
        <taxon>Oceanospirillaceae</taxon>
        <taxon>Marinobacterium</taxon>
    </lineage>
</organism>
<evidence type="ECO:0000256" key="1">
    <source>
        <dbReference type="ARBA" id="ARBA00010165"/>
    </source>
</evidence>
<evidence type="ECO:0000256" key="5">
    <source>
        <dbReference type="ARBA" id="ARBA00022741"/>
    </source>
</evidence>
<dbReference type="Gene3D" id="3.30.200.20">
    <property type="entry name" value="Phosphorylase Kinase, domain 1"/>
    <property type="match status" value="1"/>
</dbReference>
<dbReference type="STRING" id="1122198.SAMN02745729_10923"/>
<dbReference type="InterPro" id="IPR002575">
    <property type="entry name" value="Aminoglycoside_PTrfase"/>
</dbReference>
<protein>
    <recommendedName>
        <fullName evidence="3">S-methyl-5-thioribose kinase</fullName>
        <ecNumber evidence="3">2.7.1.100</ecNumber>
    </recommendedName>
</protein>
<keyword evidence="7" id="KW-0067">ATP-binding</keyword>
<evidence type="ECO:0000259" key="8">
    <source>
        <dbReference type="Pfam" id="PF01636"/>
    </source>
</evidence>
<comment type="subunit">
    <text evidence="2">Homodimer.</text>
</comment>
<dbReference type="Proteomes" id="UP000242469">
    <property type="component" value="Unassembled WGS sequence"/>
</dbReference>
<gene>
    <name evidence="9" type="ORF">SAMN02745729_10923</name>
</gene>
<dbReference type="Pfam" id="PF01636">
    <property type="entry name" value="APH"/>
    <property type="match status" value="1"/>
</dbReference>
<name>A0A1H4ES77_9GAMM</name>
<dbReference type="PANTHER" id="PTHR34273">
    <property type="entry name" value="METHYLTHIORIBOSE KINASE"/>
    <property type="match status" value="1"/>
</dbReference>
<evidence type="ECO:0000256" key="6">
    <source>
        <dbReference type="ARBA" id="ARBA00022777"/>
    </source>
</evidence>
<evidence type="ECO:0000256" key="2">
    <source>
        <dbReference type="ARBA" id="ARBA00011738"/>
    </source>
</evidence>
<evidence type="ECO:0000256" key="3">
    <source>
        <dbReference type="ARBA" id="ARBA00012128"/>
    </source>
</evidence>
<sequence>MTKHKFSDDAAIIAFVRRHTRLFNDDASLVVTEIGDGNINFVYRVAEPGGASVIVKQALPYVRIIGEGWPLSLDRIRIEAESLVLEAEHAGEWVPEVYHYEHDLAAIIMQDLGEHQNLRHALNERRKLPLLAQHLGLFMARTLFHTSDMHLDAHQKKALVKRFINPDLCKITEDLFFLDPYCDHERNAINPPLRKAAEALWQDDRLKVEVADLKYAFLNRAEALLHGDLHSGSIFVTEQSTKVIDPEFAYFGPIGFDVGSVIGNLLLNWCGQHEQAGDAQERQDWRGWLLVQIDKLWHEFSREFSHLMAEQTIDESLQNPRWQARRMLQIWSDTLGFAGTELIRRTIGLAHVADLETIEDAARRAQCEAMALQLGRELILQRNDIHSMTELLDLVRQLND</sequence>
<dbReference type="PANTHER" id="PTHR34273:SF2">
    <property type="entry name" value="METHYLTHIORIBOSE KINASE"/>
    <property type="match status" value="1"/>
</dbReference>
<reference evidence="10" key="1">
    <citation type="submission" date="2016-10" db="EMBL/GenBank/DDBJ databases">
        <authorList>
            <person name="Varghese N."/>
            <person name="Submissions S."/>
        </authorList>
    </citation>
    <scope>NUCLEOTIDE SEQUENCE [LARGE SCALE GENOMIC DNA]</scope>
    <source>
        <strain evidence="10">DSM 11526</strain>
    </source>
</reference>
<keyword evidence="10" id="KW-1185">Reference proteome</keyword>
<dbReference type="InterPro" id="IPR009212">
    <property type="entry name" value="Methylthioribose_kinase"/>
</dbReference>
<dbReference type="AlphaFoldDB" id="A0A1H4ES77"/>
<proteinExistence type="inferred from homology"/>
<dbReference type="InterPro" id="IPR011009">
    <property type="entry name" value="Kinase-like_dom_sf"/>
</dbReference>
<dbReference type="EMBL" id="FNRJ01000009">
    <property type="protein sequence ID" value="SEA87360.1"/>
    <property type="molecule type" value="Genomic_DNA"/>
</dbReference>
<dbReference type="PIRSF" id="PIRSF031134">
    <property type="entry name" value="MTRK"/>
    <property type="match status" value="1"/>
</dbReference>
<keyword evidence="4" id="KW-0808">Transferase</keyword>
<keyword evidence="5" id="KW-0547">Nucleotide-binding</keyword>
<dbReference type="GO" id="GO:0009086">
    <property type="term" value="P:methionine biosynthetic process"/>
    <property type="evidence" value="ECO:0007669"/>
    <property type="project" value="InterPro"/>
</dbReference>
<evidence type="ECO:0000313" key="10">
    <source>
        <dbReference type="Proteomes" id="UP000242469"/>
    </source>
</evidence>
<dbReference type="NCBIfam" id="TIGR01767">
    <property type="entry name" value="MTRK"/>
    <property type="match status" value="1"/>
</dbReference>
<comment type="similarity">
    <text evidence="1">Belongs to the methylthioribose kinase family.</text>
</comment>
<dbReference type="RefSeq" id="WP_091826788.1">
    <property type="nucleotide sequence ID" value="NZ_FNRJ01000009.1"/>
</dbReference>
<accession>A0A1H4ES77</accession>
<feature type="domain" description="Aminoglycoside phosphotransferase" evidence="8">
    <location>
        <begin position="31"/>
        <end position="277"/>
    </location>
</feature>
<evidence type="ECO:0000256" key="4">
    <source>
        <dbReference type="ARBA" id="ARBA00022679"/>
    </source>
</evidence>
<dbReference type="OrthoDB" id="9777791at2"/>